<keyword evidence="3" id="KW-1185">Reference proteome</keyword>
<feature type="signal peptide" evidence="1">
    <location>
        <begin position="1"/>
        <end position="20"/>
    </location>
</feature>
<keyword evidence="1" id="KW-0732">Signal</keyword>
<dbReference type="AlphaFoldDB" id="A0A1T4YK75"/>
<accession>A0A1T4YK75</accession>
<proteinExistence type="predicted"/>
<dbReference type="EMBL" id="FUYE01000013">
    <property type="protein sequence ID" value="SKB02100.1"/>
    <property type="molecule type" value="Genomic_DNA"/>
</dbReference>
<gene>
    <name evidence="2" type="ORF">SAMN02745166_03542</name>
</gene>
<evidence type="ECO:0000313" key="2">
    <source>
        <dbReference type="EMBL" id="SKB02100.1"/>
    </source>
</evidence>
<reference evidence="3" key="1">
    <citation type="submission" date="2017-02" db="EMBL/GenBank/DDBJ databases">
        <authorList>
            <person name="Varghese N."/>
            <person name="Submissions S."/>
        </authorList>
    </citation>
    <scope>NUCLEOTIDE SEQUENCE [LARGE SCALE GENOMIC DNA]</scope>
    <source>
        <strain evidence="3">ATCC 700200</strain>
    </source>
</reference>
<evidence type="ECO:0000256" key="1">
    <source>
        <dbReference type="SAM" id="SignalP"/>
    </source>
</evidence>
<sequence length="180" mass="19966">MKTQIAAILILLGLCSLSFAANDRISCLDLGDGLAAQVGYDGGCKFFYLPGRELPISIPYATWIYDARVSPDRLAVMLVLCVERYNIGSDYLCCLYCKRSDTSATATWTAKFVLHATNLDLMFDRWTKVDSIEALASDGTATLRIARGVARVPPYLIARSSEVWNVLEEKRTAQLGKEER</sequence>
<dbReference type="Proteomes" id="UP000190774">
    <property type="component" value="Unassembled WGS sequence"/>
</dbReference>
<name>A0A1T4YK75_9BACT</name>
<protein>
    <submittedName>
        <fullName evidence="2">Uncharacterized protein</fullName>
    </submittedName>
</protein>
<evidence type="ECO:0000313" key="3">
    <source>
        <dbReference type="Proteomes" id="UP000190774"/>
    </source>
</evidence>
<organism evidence="2 3">
    <name type="scientific">Prosthecobacter debontii</name>
    <dbReference type="NCBI Taxonomy" id="48467"/>
    <lineage>
        <taxon>Bacteria</taxon>
        <taxon>Pseudomonadati</taxon>
        <taxon>Verrucomicrobiota</taxon>
        <taxon>Verrucomicrobiia</taxon>
        <taxon>Verrucomicrobiales</taxon>
        <taxon>Verrucomicrobiaceae</taxon>
        <taxon>Prosthecobacter</taxon>
    </lineage>
</organism>
<feature type="chain" id="PRO_5012120313" evidence="1">
    <location>
        <begin position="21"/>
        <end position="180"/>
    </location>
</feature>
<dbReference type="RefSeq" id="WP_078814728.1">
    <property type="nucleotide sequence ID" value="NZ_FUYE01000013.1"/>
</dbReference>